<protein>
    <submittedName>
        <fullName evidence="6">DoxX family protein</fullName>
    </submittedName>
</protein>
<feature type="transmembrane region" description="Helical" evidence="5">
    <location>
        <begin position="93"/>
        <end position="112"/>
    </location>
</feature>
<accession>A0ABT9AAD8</accession>
<keyword evidence="4 5" id="KW-0472">Membrane</keyword>
<organism evidence="6 7">
    <name type="scientific">Hymenobacter mellowenesis</name>
    <dbReference type="NCBI Taxonomy" id="3063995"/>
    <lineage>
        <taxon>Bacteria</taxon>
        <taxon>Pseudomonadati</taxon>
        <taxon>Bacteroidota</taxon>
        <taxon>Cytophagia</taxon>
        <taxon>Cytophagales</taxon>
        <taxon>Hymenobacteraceae</taxon>
        <taxon>Hymenobacter</taxon>
    </lineage>
</organism>
<keyword evidence="3 5" id="KW-1133">Transmembrane helix</keyword>
<name>A0ABT9AAD8_9BACT</name>
<sequence length="162" mass="17393">MTVLFLDVFSPLKSTIAMKPRTTARLYWTLTILFCLMMLADGVAGLLHEQNGVTAMKALGYPIYIMDITGAAKILGALALLQNKYRTLKEWAFAGFAIDFIGAAASVAFAGLGVVGTLPALVMTAVLFGIYFLWKRYLSSRPQTATADETEAAFATPAAATL</sequence>
<evidence type="ECO:0000313" key="6">
    <source>
        <dbReference type="EMBL" id="MDO7846528.1"/>
    </source>
</evidence>
<evidence type="ECO:0000256" key="4">
    <source>
        <dbReference type="ARBA" id="ARBA00023136"/>
    </source>
</evidence>
<proteinExistence type="predicted"/>
<keyword evidence="7" id="KW-1185">Reference proteome</keyword>
<feature type="transmembrane region" description="Helical" evidence="5">
    <location>
        <begin position="118"/>
        <end position="134"/>
    </location>
</feature>
<dbReference type="InterPro" id="IPR032808">
    <property type="entry name" value="DoxX"/>
</dbReference>
<dbReference type="Pfam" id="PF13564">
    <property type="entry name" value="DoxX_2"/>
    <property type="match status" value="1"/>
</dbReference>
<evidence type="ECO:0000256" key="3">
    <source>
        <dbReference type="ARBA" id="ARBA00022989"/>
    </source>
</evidence>
<evidence type="ECO:0000256" key="5">
    <source>
        <dbReference type="SAM" id="Phobius"/>
    </source>
</evidence>
<comment type="caution">
    <text evidence="6">The sequence shown here is derived from an EMBL/GenBank/DDBJ whole genome shotgun (WGS) entry which is preliminary data.</text>
</comment>
<evidence type="ECO:0000256" key="2">
    <source>
        <dbReference type="ARBA" id="ARBA00022692"/>
    </source>
</evidence>
<evidence type="ECO:0000313" key="7">
    <source>
        <dbReference type="Proteomes" id="UP001167796"/>
    </source>
</evidence>
<dbReference type="Proteomes" id="UP001167796">
    <property type="component" value="Unassembled WGS sequence"/>
</dbReference>
<feature type="transmembrane region" description="Helical" evidence="5">
    <location>
        <begin position="26"/>
        <end position="47"/>
    </location>
</feature>
<comment type="subcellular location">
    <subcellularLocation>
        <location evidence="1">Membrane</location>
        <topology evidence="1">Multi-pass membrane protein</topology>
    </subcellularLocation>
</comment>
<gene>
    <name evidence="6" type="ORF">Q5H92_09190</name>
</gene>
<keyword evidence="2 5" id="KW-0812">Transmembrane</keyword>
<dbReference type="EMBL" id="JAUQSX010000004">
    <property type="protein sequence ID" value="MDO7846528.1"/>
    <property type="molecule type" value="Genomic_DNA"/>
</dbReference>
<feature type="transmembrane region" description="Helical" evidence="5">
    <location>
        <begin position="59"/>
        <end position="81"/>
    </location>
</feature>
<reference evidence="6" key="1">
    <citation type="submission" date="2023-07" db="EMBL/GenBank/DDBJ databases">
        <authorList>
            <person name="Kim M.K."/>
        </authorList>
    </citation>
    <scope>NUCLEOTIDE SEQUENCE</scope>
    <source>
        <strain evidence="6">M29</strain>
    </source>
</reference>
<evidence type="ECO:0000256" key="1">
    <source>
        <dbReference type="ARBA" id="ARBA00004141"/>
    </source>
</evidence>